<keyword evidence="1" id="KW-0645">Protease</keyword>
<dbReference type="PROSITE" id="PS50106">
    <property type="entry name" value="PDZ"/>
    <property type="match status" value="1"/>
</dbReference>
<keyword evidence="3" id="KW-0720">Serine protease</keyword>
<dbReference type="RefSeq" id="WP_100789144.1">
    <property type="nucleotide sequence ID" value="NZ_NPDQ01000001.1"/>
</dbReference>
<dbReference type="PANTHER" id="PTHR45980:SF9">
    <property type="entry name" value="PROTEASE DO-LIKE 10, MITOCHONDRIAL-RELATED"/>
    <property type="match status" value="1"/>
</dbReference>
<reference evidence="5" key="1">
    <citation type="journal article" date="2019" name="PLoS Negl. Trop. Dis.">
        <title>Revisiting the worldwide diversity of Leptospira species in the environment.</title>
        <authorList>
            <person name="Vincent A.T."/>
            <person name="Schiettekatte O."/>
            <person name="Bourhy P."/>
            <person name="Veyrier F.J."/>
            <person name="Picardeau M."/>
        </authorList>
    </citation>
    <scope>NUCLEOTIDE SEQUENCE [LARGE SCALE GENOMIC DNA]</scope>
    <source>
        <strain evidence="5">201800277</strain>
    </source>
</reference>
<dbReference type="AlphaFoldDB" id="A0A2M9Y6S2"/>
<dbReference type="PANTHER" id="PTHR45980">
    <property type="match status" value="1"/>
</dbReference>
<dbReference type="OrthoDB" id="336629at2"/>
<dbReference type="InterPro" id="IPR046449">
    <property type="entry name" value="DEGP_PDZ_sf"/>
</dbReference>
<dbReference type="EMBL" id="RQFP01000001">
    <property type="protein sequence ID" value="TGK95897.1"/>
    <property type="molecule type" value="Genomic_DNA"/>
</dbReference>
<keyword evidence="2" id="KW-0378">Hydrolase</keyword>
<dbReference type="GO" id="GO:0004252">
    <property type="term" value="F:serine-type endopeptidase activity"/>
    <property type="evidence" value="ECO:0007669"/>
    <property type="project" value="TreeGrafter"/>
</dbReference>
<dbReference type="Gene3D" id="3.20.190.20">
    <property type="match status" value="1"/>
</dbReference>
<evidence type="ECO:0000256" key="3">
    <source>
        <dbReference type="ARBA" id="ARBA00022825"/>
    </source>
</evidence>
<dbReference type="Pfam" id="PF17815">
    <property type="entry name" value="PDZ_3"/>
    <property type="match status" value="1"/>
</dbReference>
<dbReference type="InterPro" id="IPR001478">
    <property type="entry name" value="PDZ"/>
</dbReference>
<sequence length="454" mass="52289">MKSFKLIFVFLTIFTTLLPIGAEEFEDKRVVESRITFQKTSHQNPWLVGEPFSRKLNLIYLGKGLFFGVTLPKQNPVFAEFESFDYSIPKLGIKSYDEETGFLLLETKDIPKLPKPVALDFKTTNKLCPSGKSRYVFLPFSKTPIKVLLLENKTSEEPNFFFKNQTLCGITISEYLIPTEYVETFYRTEGKPFPHPGFVFDVNLTPSEREYYSKTIANPLLITEVIPGVGPAYNLFPGDLVTEIGSVSLSKIDDWDRADKVYDLILRKPSGVLRSLGETIQLKLHRNFQNQNVSYDLRAYDSNDFLIPEEAKKRKPLYLIAGGFFFTELTNAYLKEFGSEYRVKSEKKLVYLSDYYQKKVHPVREKIVILSRVFPLEGNLGYQDFQDLVLEKVNGIRITSLSQLKTLLQADDTTYYAFELSGGKIAFFTRKEILDLQQELQLTYKLGRAYNLED</sequence>
<gene>
    <name evidence="5" type="ORF">EHQ30_04535</name>
</gene>
<organism evidence="5 6">
    <name type="scientific">Leptospira brenneri</name>
    <dbReference type="NCBI Taxonomy" id="2023182"/>
    <lineage>
        <taxon>Bacteria</taxon>
        <taxon>Pseudomonadati</taxon>
        <taxon>Spirochaetota</taxon>
        <taxon>Spirochaetia</taxon>
        <taxon>Leptospirales</taxon>
        <taxon>Leptospiraceae</taxon>
        <taxon>Leptospira</taxon>
    </lineage>
</organism>
<keyword evidence="6" id="KW-1185">Reference proteome</keyword>
<evidence type="ECO:0000313" key="6">
    <source>
        <dbReference type="Proteomes" id="UP000297891"/>
    </source>
</evidence>
<dbReference type="InterPro" id="IPR041517">
    <property type="entry name" value="DEGP_PDZ"/>
</dbReference>
<comment type="caution">
    <text evidence="5">The sequence shown here is derived from an EMBL/GenBank/DDBJ whole genome shotgun (WGS) entry which is preliminary data.</text>
</comment>
<evidence type="ECO:0000313" key="5">
    <source>
        <dbReference type="EMBL" id="TGK95897.1"/>
    </source>
</evidence>
<evidence type="ECO:0000256" key="2">
    <source>
        <dbReference type="ARBA" id="ARBA00022801"/>
    </source>
</evidence>
<protein>
    <submittedName>
        <fullName evidence="5">PDZ domain-containing protein</fullName>
    </submittedName>
</protein>
<accession>A0A2M9Y6S2</accession>
<dbReference type="Proteomes" id="UP000297891">
    <property type="component" value="Unassembled WGS sequence"/>
</dbReference>
<evidence type="ECO:0000256" key="1">
    <source>
        <dbReference type="ARBA" id="ARBA00022670"/>
    </source>
</evidence>
<feature type="domain" description="PDZ" evidence="4">
    <location>
        <begin position="201"/>
        <end position="288"/>
    </location>
</feature>
<proteinExistence type="predicted"/>
<dbReference type="GO" id="GO:0006508">
    <property type="term" value="P:proteolysis"/>
    <property type="evidence" value="ECO:0007669"/>
    <property type="project" value="UniProtKB-KW"/>
</dbReference>
<name>A0A2M9Y6S2_9LEPT</name>
<evidence type="ECO:0000259" key="4">
    <source>
        <dbReference type="PROSITE" id="PS50106"/>
    </source>
</evidence>